<feature type="compositionally biased region" description="Basic and acidic residues" evidence="1">
    <location>
        <begin position="47"/>
        <end position="57"/>
    </location>
</feature>
<gene>
    <name evidence="2" type="ORF">ASPCADRAFT_205254</name>
</gene>
<reference evidence="3" key="1">
    <citation type="journal article" date="2017" name="Genome Biol.">
        <title>Comparative genomics reveals high biological diversity and specific adaptations in the industrially and medically important fungal genus Aspergillus.</title>
        <authorList>
            <person name="de Vries R.P."/>
            <person name="Riley R."/>
            <person name="Wiebenga A."/>
            <person name="Aguilar-Osorio G."/>
            <person name="Amillis S."/>
            <person name="Uchima C.A."/>
            <person name="Anderluh G."/>
            <person name="Asadollahi M."/>
            <person name="Askin M."/>
            <person name="Barry K."/>
            <person name="Battaglia E."/>
            <person name="Bayram O."/>
            <person name="Benocci T."/>
            <person name="Braus-Stromeyer S.A."/>
            <person name="Caldana C."/>
            <person name="Canovas D."/>
            <person name="Cerqueira G.C."/>
            <person name="Chen F."/>
            <person name="Chen W."/>
            <person name="Choi C."/>
            <person name="Clum A."/>
            <person name="Dos Santos R.A."/>
            <person name="Damasio A.R."/>
            <person name="Diallinas G."/>
            <person name="Emri T."/>
            <person name="Fekete E."/>
            <person name="Flipphi M."/>
            <person name="Freyberg S."/>
            <person name="Gallo A."/>
            <person name="Gournas C."/>
            <person name="Habgood R."/>
            <person name="Hainaut M."/>
            <person name="Harispe M.L."/>
            <person name="Henrissat B."/>
            <person name="Hilden K.S."/>
            <person name="Hope R."/>
            <person name="Hossain A."/>
            <person name="Karabika E."/>
            <person name="Karaffa L."/>
            <person name="Karanyi Z."/>
            <person name="Krasevec N."/>
            <person name="Kuo A."/>
            <person name="Kusch H."/>
            <person name="LaButti K."/>
            <person name="Lagendijk E.L."/>
            <person name="Lapidus A."/>
            <person name="Levasseur A."/>
            <person name="Lindquist E."/>
            <person name="Lipzen A."/>
            <person name="Logrieco A.F."/>
            <person name="MacCabe A."/>
            <person name="Maekelae M.R."/>
            <person name="Malavazi I."/>
            <person name="Melin P."/>
            <person name="Meyer V."/>
            <person name="Mielnichuk N."/>
            <person name="Miskei M."/>
            <person name="Molnar A.P."/>
            <person name="Mule G."/>
            <person name="Ngan C.Y."/>
            <person name="Orejas M."/>
            <person name="Orosz E."/>
            <person name="Ouedraogo J.P."/>
            <person name="Overkamp K.M."/>
            <person name="Park H.-S."/>
            <person name="Perrone G."/>
            <person name="Piumi F."/>
            <person name="Punt P.J."/>
            <person name="Ram A.F."/>
            <person name="Ramon A."/>
            <person name="Rauscher S."/>
            <person name="Record E."/>
            <person name="Riano-Pachon D.M."/>
            <person name="Robert V."/>
            <person name="Roehrig J."/>
            <person name="Ruller R."/>
            <person name="Salamov A."/>
            <person name="Salih N.S."/>
            <person name="Samson R.A."/>
            <person name="Sandor E."/>
            <person name="Sanguinetti M."/>
            <person name="Schuetze T."/>
            <person name="Sepcic K."/>
            <person name="Shelest E."/>
            <person name="Sherlock G."/>
            <person name="Sophianopoulou V."/>
            <person name="Squina F.M."/>
            <person name="Sun H."/>
            <person name="Susca A."/>
            <person name="Todd R.B."/>
            <person name="Tsang A."/>
            <person name="Unkles S.E."/>
            <person name="van de Wiele N."/>
            <person name="van Rossen-Uffink D."/>
            <person name="Oliveira J.V."/>
            <person name="Vesth T.C."/>
            <person name="Visser J."/>
            <person name="Yu J.-H."/>
            <person name="Zhou M."/>
            <person name="Andersen M.R."/>
            <person name="Archer D.B."/>
            <person name="Baker S.E."/>
            <person name="Benoit I."/>
            <person name="Brakhage A.A."/>
            <person name="Braus G.H."/>
            <person name="Fischer R."/>
            <person name="Frisvad J.C."/>
            <person name="Goldman G.H."/>
            <person name="Houbraken J."/>
            <person name="Oakley B."/>
            <person name="Pocsi I."/>
            <person name="Scazzocchio C."/>
            <person name="Seiboth B."/>
            <person name="vanKuyk P.A."/>
            <person name="Wortman J."/>
            <person name="Dyer P.S."/>
            <person name="Grigoriev I.V."/>
        </authorList>
    </citation>
    <scope>NUCLEOTIDE SEQUENCE [LARGE SCALE GENOMIC DNA]</scope>
    <source>
        <strain evidence="3">ITEM 5010</strain>
    </source>
</reference>
<accession>A0A1R3RU04</accession>
<keyword evidence="3" id="KW-1185">Reference proteome</keyword>
<evidence type="ECO:0000313" key="3">
    <source>
        <dbReference type="Proteomes" id="UP000188318"/>
    </source>
</evidence>
<protein>
    <submittedName>
        <fullName evidence="2">Uncharacterized protein</fullName>
    </submittedName>
</protein>
<dbReference type="AlphaFoldDB" id="A0A1R3RU04"/>
<proteinExistence type="predicted"/>
<organism evidence="2 3">
    <name type="scientific">Aspergillus carbonarius (strain ITEM 5010)</name>
    <dbReference type="NCBI Taxonomy" id="602072"/>
    <lineage>
        <taxon>Eukaryota</taxon>
        <taxon>Fungi</taxon>
        <taxon>Dikarya</taxon>
        <taxon>Ascomycota</taxon>
        <taxon>Pezizomycotina</taxon>
        <taxon>Eurotiomycetes</taxon>
        <taxon>Eurotiomycetidae</taxon>
        <taxon>Eurotiales</taxon>
        <taxon>Aspergillaceae</taxon>
        <taxon>Aspergillus</taxon>
        <taxon>Aspergillus subgen. Circumdati</taxon>
    </lineage>
</organism>
<dbReference type="EMBL" id="KV907496">
    <property type="protein sequence ID" value="OOF97986.1"/>
    <property type="molecule type" value="Genomic_DNA"/>
</dbReference>
<evidence type="ECO:0000256" key="1">
    <source>
        <dbReference type="SAM" id="MobiDB-lite"/>
    </source>
</evidence>
<dbReference type="VEuPathDB" id="FungiDB:ASPCADRAFT_205254"/>
<sequence>MGKTTCTIAPSCQVTIGSNAYDSLPSHLLARQSADRSRVRTKSKRWKPIETSRRSSL</sequence>
<feature type="region of interest" description="Disordered" evidence="1">
    <location>
        <begin position="31"/>
        <end position="57"/>
    </location>
</feature>
<dbReference type="Proteomes" id="UP000188318">
    <property type="component" value="Unassembled WGS sequence"/>
</dbReference>
<name>A0A1R3RU04_ASPC5</name>
<evidence type="ECO:0000313" key="2">
    <source>
        <dbReference type="EMBL" id="OOF97986.1"/>
    </source>
</evidence>